<dbReference type="PROSITE" id="PS51473">
    <property type="entry name" value="GNK2"/>
    <property type="match status" value="2"/>
</dbReference>
<keyword evidence="3" id="KW-0812">Transmembrane</keyword>
<evidence type="ECO:0000313" key="5">
    <source>
        <dbReference type="EMBL" id="KAK7302159.1"/>
    </source>
</evidence>
<feature type="transmembrane region" description="Helical" evidence="3">
    <location>
        <begin position="272"/>
        <end position="290"/>
    </location>
</feature>
<dbReference type="AlphaFoldDB" id="A0AAN9JPX9"/>
<dbReference type="PANTHER" id="PTHR32099">
    <property type="entry name" value="CYSTEINE-RICH REPEAT SECRETORY PROTEIN"/>
    <property type="match status" value="1"/>
</dbReference>
<dbReference type="InterPro" id="IPR038408">
    <property type="entry name" value="GNK2_sf"/>
</dbReference>
<sequence>MTFVFCYPRDYKEMHTLNFAVLYVISIFLLFFPNGFCHADTNMQAGFQCSASDYSVNQDTFQTNLRILLDSLASNVVEHHGFYQTIVGKKVNKVYGTVLCRGDISANNCSDCTLNSTKVASNDCPESKDVSIWFRWCFLRYSNESFFGHMQPTAVAITNDTDFDDPSVVSEGLPFMSGVAAEAPEKSFMFNTKVLDTNQSGKRYGMAQCTRDISRVDCRSCLDDQLINFRTVIGNKRRWEIYGSNCFMWYNDYQFYSNVSNLLSDAWRPSSCTRLMIGMIIAVSAALLIFF</sequence>
<evidence type="ECO:0000259" key="4">
    <source>
        <dbReference type="PROSITE" id="PS51473"/>
    </source>
</evidence>
<dbReference type="Proteomes" id="UP001359559">
    <property type="component" value="Unassembled WGS sequence"/>
</dbReference>
<organism evidence="5 6">
    <name type="scientific">Clitoria ternatea</name>
    <name type="common">Butterfly pea</name>
    <dbReference type="NCBI Taxonomy" id="43366"/>
    <lineage>
        <taxon>Eukaryota</taxon>
        <taxon>Viridiplantae</taxon>
        <taxon>Streptophyta</taxon>
        <taxon>Embryophyta</taxon>
        <taxon>Tracheophyta</taxon>
        <taxon>Spermatophyta</taxon>
        <taxon>Magnoliopsida</taxon>
        <taxon>eudicotyledons</taxon>
        <taxon>Gunneridae</taxon>
        <taxon>Pentapetalae</taxon>
        <taxon>rosids</taxon>
        <taxon>fabids</taxon>
        <taxon>Fabales</taxon>
        <taxon>Fabaceae</taxon>
        <taxon>Papilionoideae</taxon>
        <taxon>50 kb inversion clade</taxon>
        <taxon>NPAAA clade</taxon>
        <taxon>indigoferoid/millettioid clade</taxon>
        <taxon>Phaseoleae</taxon>
        <taxon>Clitoria</taxon>
    </lineage>
</organism>
<reference evidence="5 6" key="1">
    <citation type="submission" date="2024-01" db="EMBL/GenBank/DDBJ databases">
        <title>The genomes of 5 underutilized Papilionoideae crops provide insights into root nodulation and disease resistance.</title>
        <authorList>
            <person name="Yuan L."/>
        </authorList>
    </citation>
    <scope>NUCLEOTIDE SEQUENCE [LARGE SCALE GENOMIC DNA]</scope>
    <source>
        <strain evidence="5">LY-2023</strain>
        <tissue evidence="5">Leaf</tissue>
    </source>
</reference>
<keyword evidence="2" id="KW-0677">Repeat</keyword>
<dbReference type="InterPro" id="IPR002902">
    <property type="entry name" value="GNK2"/>
</dbReference>
<evidence type="ECO:0000313" key="6">
    <source>
        <dbReference type="Proteomes" id="UP001359559"/>
    </source>
</evidence>
<keyword evidence="3" id="KW-0472">Membrane</keyword>
<feature type="transmembrane region" description="Helical" evidence="3">
    <location>
        <begin position="20"/>
        <end position="37"/>
    </location>
</feature>
<gene>
    <name evidence="5" type="ORF">RJT34_13040</name>
</gene>
<keyword evidence="1" id="KW-0732">Signal</keyword>
<keyword evidence="3" id="KW-1133">Transmembrane helix</keyword>
<evidence type="ECO:0000256" key="3">
    <source>
        <dbReference type="SAM" id="Phobius"/>
    </source>
</evidence>
<dbReference type="PANTHER" id="PTHR32099:SF30">
    <property type="entry name" value="OS03G0564600 PROTEIN"/>
    <property type="match status" value="1"/>
</dbReference>
<proteinExistence type="predicted"/>
<dbReference type="Pfam" id="PF01657">
    <property type="entry name" value="Stress-antifung"/>
    <property type="match status" value="2"/>
</dbReference>
<name>A0AAN9JPX9_CLITE</name>
<feature type="domain" description="Gnk2-homologous" evidence="4">
    <location>
        <begin position="42"/>
        <end position="146"/>
    </location>
</feature>
<protein>
    <recommendedName>
        <fullName evidence="4">Gnk2-homologous domain-containing protein</fullName>
    </recommendedName>
</protein>
<dbReference type="CDD" id="cd23509">
    <property type="entry name" value="Gnk2-like"/>
    <property type="match status" value="2"/>
</dbReference>
<keyword evidence="6" id="KW-1185">Reference proteome</keyword>
<evidence type="ECO:0000256" key="2">
    <source>
        <dbReference type="ARBA" id="ARBA00022737"/>
    </source>
</evidence>
<accession>A0AAN9JPX9</accession>
<evidence type="ECO:0000256" key="1">
    <source>
        <dbReference type="ARBA" id="ARBA00022729"/>
    </source>
</evidence>
<comment type="caution">
    <text evidence="5">The sequence shown here is derived from an EMBL/GenBank/DDBJ whole genome shotgun (WGS) entry which is preliminary data.</text>
</comment>
<feature type="domain" description="Gnk2-homologous" evidence="4">
    <location>
        <begin position="150"/>
        <end position="255"/>
    </location>
</feature>
<dbReference type="EMBL" id="JAYKXN010000003">
    <property type="protein sequence ID" value="KAK7302159.1"/>
    <property type="molecule type" value="Genomic_DNA"/>
</dbReference>
<dbReference type="Gene3D" id="3.30.430.20">
    <property type="entry name" value="Gnk2 domain, C-X8-C-X2-C motif"/>
    <property type="match status" value="2"/>
</dbReference>